<dbReference type="Pfam" id="PF00689">
    <property type="entry name" value="Cation_ATPase_C"/>
    <property type="match status" value="1"/>
</dbReference>
<dbReference type="InterPro" id="IPR023299">
    <property type="entry name" value="ATPase_P-typ_cyto_dom_N"/>
</dbReference>
<dbReference type="InterPro" id="IPR008250">
    <property type="entry name" value="ATPase_P-typ_transduc_dom_A_sf"/>
</dbReference>
<reference evidence="14" key="1">
    <citation type="submission" date="2015-07" db="EMBL/GenBank/DDBJ databases">
        <authorList>
            <person name="Ju K.-S."/>
            <person name="Doroghazi J.R."/>
            <person name="Metcalf W.W."/>
        </authorList>
    </citation>
    <scope>NUCLEOTIDE SEQUENCE [LARGE SCALE GENOMIC DNA]</scope>
    <source>
        <strain evidence="14">NRRL ISP-5002</strain>
    </source>
</reference>
<keyword evidence="4" id="KW-0067">ATP-binding</keyword>
<keyword evidence="3" id="KW-0547">Nucleotide-binding</keyword>
<feature type="region of interest" description="Disordered" evidence="9">
    <location>
        <begin position="89"/>
        <end position="110"/>
    </location>
</feature>
<dbReference type="Pfam" id="PF13246">
    <property type="entry name" value="Cation_ATPase"/>
    <property type="match status" value="1"/>
</dbReference>
<evidence type="ECO:0000313" key="14">
    <source>
        <dbReference type="Proteomes" id="UP000037982"/>
    </source>
</evidence>
<comment type="subcellular location">
    <subcellularLocation>
        <location evidence="1">Cell membrane</location>
        <topology evidence="1">Multi-pass membrane protein</topology>
    </subcellularLocation>
</comment>
<evidence type="ECO:0000256" key="4">
    <source>
        <dbReference type="ARBA" id="ARBA00022840"/>
    </source>
</evidence>
<feature type="region of interest" description="Disordered" evidence="9">
    <location>
        <begin position="760"/>
        <end position="780"/>
    </location>
</feature>
<dbReference type="GO" id="GO:0046872">
    <property type="term" value="F:metal ion binding"/>
    <property type="evidence" value="ECO:0007669"/>
    <property type="project" value="InterPro"/>
</dbReference>
<dbReference type="PATRIC" id="fig|66876.3.peg.1474"/>
<keyword evidence="2 10" id="KW-0812">Transmembrane</keyword>
<dbReference type="InterPro" id="IPR023214">
    <property type="entry name" value="HAD_sf"/>
</dbReference>
<protein>
    <submittedName>
        <fullName evidence="13">Uncharacterized protein</fullName>
    </submittedName>
</protein>
<keyword evidence="14" id="KW-1185">Reference proteome</keyword>
<evidence type="ECO:0000256" key="3">
    <source>
        <dbReference type="ARBA" id="ARBA00022741"/>
    </source>
</evidence>
<feature type="domain" description="Cation-transporting P-type ATPase C-terminal" evidence="12">
    <location>
        <begin position="1337"/>
        <end position="1493"/>
    </location>
</feature>
<evidence type="ECO:0000256" key="10">
    <source>
        <dbReference type="SAM" id="Phobius"/>
    </source>
</evidence>
<dbReference type="PANTHER" id="PTHR42861">
    <property type="entry name" value="CALCIUM-TRANSPORTING ATPASE"/>
    <property type="match status" value="1"/>
</dbReference>
<feature type="domain" description="P-type ATPase A" evidence="11">
    <location>
        <begin position="775"/>
        <end position="870"/>
    </location>
</feature>
<dbReference type="SFLD" id="SFLDG00002">
    <property type="entry name" value="C1.7:_P-type_atpase_like"/>
    <property type="match status" value="1"/>
</dbReference>
<dbReference type="PROSITE" id="PS00154">
    <property type="entry name" value="ATPASE_E1_E2"/>
    <property type="match status" value="1"/>
</dbReference>
<dbReference type="InterPro" id="IPR018303">
    <property type="entry name" value="ATPase_P-typ_P_site"/>
</dbReference>
<evidence type="ECO:0000256" key="7">
    <source>
        <dbReference type="ARBA" id="ARBA00023136"/>
    </source>
</evidence>
<evidence type="ECO:0000259" key="11">
    <source>
        <dbReference type="Pfam" id="PF00122"/>
    </source>
</evidence>
<dbReference type="Gene3D" id="2.70.150.10">
    <property type="entry name" value="Calcium-transporting ATPase, cytoplasmic transduction domain A"/>
    <property type="match status" value="1"/>
</dbReference>
<evidence type="ECO:0000256" key="8">
    <source>
        <dbReference type="ARBA" id="ARBA00049360"/>
    </source>
</evidence>
<dbReference type="SUPFAM" id="SSF81665">
    <property type="entry name" value="Calcium ATPase, transmembrane domain M"/>
    <property type="match status" value="1"/>
</dbReference>
<dbReference type="Proteomes" id="UP000037982">
    <property type="component" value="Unassembled WGS sequence"/>
</dbReference>
<feature type="transmembrane region" description="Helical" evidence="10">
    <location>
        <begin position="1480"/>
        <end position="1503"/>
    </location>
</feature>
<gene>
    <name evidence="13" type="ORF">ADL29_06700</name>
</gene>
<dbReference type="InterPro" id="IPR059000">
    <property type="entry name" value="ATPase_P-type_domA"/>
</dbReference>
<dbReference type="Gene3D" id="3.30.70.100">
    <property type="match status" value="1"/>
</dbReference>
<sequence>MRDLAHGERPRRVWARGGRAHIQAHGLSGSGERHHHYVRALTGALHRIEGVRWAEVNAVTGHVLIAYAEGSVGLERLVEAIEAVEEAHDARRAVDRTDQRHPDTDRRHPDDDLAASAAAVALAADCLGAGVALLGRMSALPVVPSPVRAAVALADAMPQVRRLLERRIGHTRADVLLAVVNAAVQGTASGATPLAVDAVYRGFQLYEILARRRAWNLREPELVVPAPAAPDGAAQHPQECLGRSQRPCPLPPGPVEKAADRTALGQLLGGAAILLGTGDPAAAGDAILATVPKAARLGREAFATVLGHDLARRGVVVLNPVALRRLDRIDAVVIDSSVLCNGELRLLSAVSTSDAHDDAAVWRLASGVLGACGESGLPGGGPWPGSEGWRLVRAEDAPSGSGPAHPAGVTLDLVDRTGRRGGRVRVGTSLDPLAEAVLSAAHEAAATVVLTQHASVAELLAWGDESAPEADELTAQVRSLQRDGHGVLVIAHDRQPALDAADVGVNVLRRPGATDWCADLVCGPGLAEVWRLLGAVPAAHRAAGRAARFSLSGSALGALLVAGRRRRRSGMPARAVPAWLDLPPAHAACLTAMLANALTARRLDHRPLPPPVVRDAWHALSADEVYRRLHPGSTTTTEPDGTGTATAMRNHVLRLGHRIVSWGEDRPLLGRAVITPVRGAMRLAAAAQHELDDPLTPVLALGAAASAIVGSSVDALLVVGVMAGNAVISGAQRMRAERALGELMLGQQVRARLLCPDEQQSGRQPLGQLHHTPSERVPGESLRTGDLIALRANDVVPADARLLCTDALEVDEAALTGEPVPVEKTAEPVPGADPAERRCMVYEGTTVLAGSGIAVVVATGAATEAGRAAAVAGQVDASAGMQARLAELTGIALPATGIAGAVVTGLGVLRGLPLRRALESGVAVAVAAVPEGLPLVATVSQLAAARRLSRIGLLVRSTRALEALGRVDTLCFDKTGTLTEGRLRVTRLAGPSGPVPTGGPVGRRLVCAAARACPPTEGAAPPLSHATDRAVVAAAHAAGEDTAWRLVEELPFETGRGYAASLGRDGDTAVLAVKGAPEVVLARCTRVRGTGHGGREGEPLTDLRRRAAQRTVGRLAAQGLRVLAVAERTAAGATAVRGRIAEHVDELTLLGFVGIADTPRPAAGAMVHRLGEAGIRVVMITGDHPDTAAAIAAELGIPHAERVLTGAELDTLPAPDRIAAVTEAAVFARVSPAQKVRIVKDLRKAGRVVAMAGDGANDAAAIRRADVGIAVAGRGSGSARTAADLVLTAADTGVVLDALREGRALWDSVRDAVAILVGGNAGEVAFTVLATALSGRTPLSTRQLLLVNMLTDMLPSLAVALTPAKGDPQGVRPLGAGPARGFVGTDMARALAVRGGATALAALTAWQIGRLTRLVPVGSRRASTMGLTALVGAQLGQTLLTRWHSPLVLGTSAVSALALLTLVETPLVSQFFGCTPLGPFAWTVVACSATAATVGAAVSARLLR</sequence>
<proteinExistence type="predicted"/>
<dbReference type="SUPFAM" id="SSF56784">
    <property type="entry name" value="HAD-like"/>
    <property type="match status" value="1"/>
</dbReference>
<dbReference type="NCBIfam" id="TIGR01494">
    <property type="entry name" value="ATPase_P-type"/>
    <property type="match status" value="2"/>
</dbReference>
<comment type="catalytic activity">
    <reaction evidence="8">
        <text>ATP + H2O = ADP + phosphate + H(+)</text>
        <dbReference type="Rhea" id="RHEA:13065"/>
        <dbReference type="ChEBI" id="CHEBI:15377"/>
        <dbReference type="ChEBI" id="CHEBI:15378"/>
        <dbReference type="ChEBI" id="CHEBI:30616"/>
        <dbReference type="ChEBI" id="CHEBI:43474"/>
        <dbReference type="ChEBI" id="CHEBI:456216"/>
    </reaction>
</comment>
<keyword evidence="7 10" id="KW-0472">Membrane</keyword>
<dbReference type="Gene3D" id="1.20.1110.10">
    <property type="entry name" value="Calcium-transporting ATPase, transmembrane domain"/>
    <property type="match status" value="2"/>
</dbReference>
<dbReference type="SUPFAM" id="SSF55008">
    <property type="entry name" value="HMA, heavy metal-associated domain"/>
    <property type="match status" value="1"/>
</dbReference>
<dbReference type="Gene3D" id="3.40.50.1000">
    <property type="entry name" value="HAD superfamily/HAD-like"/>
    <property type="match status" value="2"/>
</dbReference>
<evidence type="ECO:0000256" key="6">
    <source>
        <dbReference type="ARBA" id="ARBA00022989"/>
    </source>
</evidence>
<evidence type="ECO:0000256" key="5">
    <source>
        <dbReference type="ARBA" id="ARBA00022967"/>
    </source>
</evidence>
<dbReference type="GO" id="GO:0016887">
    <property type="term" value="F:ATP hydrolysis activity"/>
    <property type="evidence" value="ECO:0007669"/>
    <property type="project" value="InterPro"/>
</dbReference>
<evidence type="ECO:0000313" key="13">
    <source>
        <dbReference type="EMBL" id="KPC66130.1"/>
    </source>
</evidence>
<evidence type="ECO:0000256" key="1">
    <source>
        <dbReference type="ARBA" id="ARBA00004651"/>
    </source>
</evidence>
<name>A0A0N0H3N3_9ACTN</name>
<dbReference type="Pfam" id="PF00122">
    <property type="entry name" value="E1-E2_ATPase"/>
    <property type="match status" value="1"/>
</dbReference>
<accession>A0A0N0H3N3</accession>
<dbReference type="Gene3D" id="3.40.1110.10">
    <property type="entry name" value="Calcium-transporting ATPase, cytoplasmic domain N"/>
    <property type="match status" value="1"/>
</dbReference>
<dbReference type="InterPro" id="IPR036412">
    <property type="entry name" value="HAD-like_sf"/>
</dbReference>
<keyword evidence="5" id="KW-1278">Translocase</keyword>
<dbReference type="GO" id="GO:0005524">
    <property type="term" value="F:ATP binding"/>
    <property type="evidence" value="ECO:0007669"/>
    <property type="project" value="UniProtKB-KW"/>
</dbReference>
<dbReference type="EMBL" id="LGKG01000024">
    <property type="protein sequence ID" value="KPC66130.1"/>
    <property type="molecule type" value="Genomic_DNA"/>
</dbReference>
<evidence type="ECO:0000256" key="9">
    <source>
        <dbReference type="SAM" id="MobiDB-lite"/>
    </source>
</evidence>
<dbReference type="InterPro" id="IPR023298">
    <property type="entry name" value="ATPase_P-typ_TM_dom_sf"/>
</dbReference>
<comment type="caution">
    <text evidence="13">The sequence shown here is derived from an EMBL/GenBank/DDBJ whole genome shotgun (WGS) entry which is preliminary data.</text>
</comment>
<keyword evidence="6 10" id="KW-1133">Transmembrane helix</keyword>
<dbReference type="PRINTS" id="PR00119">
    <property type="entry name" value="CATATPASE"/>
</dbReference>
<dbReference type="SUPFAM" id="SSF81653">
    <property type="entry name" value="Calcium ATPase, transduction domain A"/>
    <property type="match status" value="1"/>
</dbReference>
<dbReference type="SFLD" id="SFLDS00003">
    <property type="entry name" value="Haloacid_Dehalogenase"/>
    <property type="match status" value="1"/>
</dbReference>
<dbReference type="InterPro" id="IPR006068">
    <property type="entry name" value="ATPase_P-typ_cation-transptr_C"/>
</dbReference>
<dbReference type="InterPro" id="IPR044492">
    <property type="entry name" value="P_typ_ATPase_HD_dom"/>
</dbReference>
<dbReference type="PRINTS" id="PR00120">
    <property type="entry name" value="HATPASE"/>
</dbReference>
<dbReference type="InterPro" id="IPR001757">
    <property type="entry name" value="P_typ_ATPase"/>
</dbReference>
<evidence type="ECO:0000259" key="12">
    <source>
        <dbReference type="Pfam" id="PF00689"/>
    </source>
</evidence>
<dbReference type="GO" id="GO:0005886">
    <property type="term" value="C:plasma membrane"/>
    <property type="evidence" value="ECO:0007669"/>
    <property type="project" value="UniProtKB-SubCell"/>
</dbReference>
<dbReference type="SFLD" id="SFLDF00027">
    <property type="entry name" value="p-type_atpase"/>
    <property type="match status" value="1"/>
</dbReference>
<dbReference type="InterPro" id="IPR036163">
    <property type="entry name" value="HMA_dom_sf"/>
</dbReference>
<organism evidence="13 14">
    <name type="scientific">Streptomyces chattanoogensis</name>
    <dbReference type="NCBI Taxonomy" id="66876"/>
    <lineage>
        <taxon>Bacteria</taxon>
        <taxon>Bacillati</taxon>
        <taxon>Actinomycetota</taxon>
        <taxon>Actinomycetes</taxon>
        <taxon>Kitasatosporales</taxon>
        <taxon>Streptomycetaceae</taxon>
        <taxon>Streptomyces</taxon>
    </lineage>
</organism>
<evidence type="ECO:0000256" key="2">
    <source>
        <dbReference type="ARBA" id="ARBA00022692"/>
    </source>
</evidence>